<dbReference type="PANTHER" id="PTHR36316">
    <property type="entry name" value="OS06G0213900 PROTEIN"/>
    <property type="match status" value="1"/>
</dbReference>
<sequence length="109" mass="12241">MASPPPSSSIGAEPPKTKTRGSLFRNAMKRKHQFIQFFAMSGILLLSMRSLGQKYRIHDLLQDTAALQDEHSSLVNRMDHIKSSLRHEASLDSSGIFASRLRQLFGDDQ</sequence>
<keyword evidence="3" id="KW-1185">Reference proteome</keyword>
<dbReference type="AlphaFoldDB" id="A0A803LIN8"/>
<dbReference type="Gramene" id="AUR62013835-RA">
    <property type="protein sequence ID" value="AUR62013835-RA:cds"/>
    <property type="gene ID" value="AUR62013835"/>
</dbReference>
<reference evidence="2" key="2">
    <citation type="submission" date="2021-03" db="UniProtKB">
        <authorList>
            <consortium name="EnsemblPlants"/>
        </authorList>
    </citation>
    <scope>IDENTIFICATION</scope>
</reference>
<feature type="region of interest" description="Disordered" evidence="1">
    <location>
        <begin position="1"/>
        <end position="20"/>
    </location>
</feature>
<organism evidence="2 3">
    <name type="scientific">Chenopodium quinoa</name>
    <name type="common">Quinoa</name>
    <dbReference type="NCBI Taxonomy" id="63459"/>
    <lineage>
        <taxon>Eukaryota</taxon>
        <taxon>Viridiplantae</taxon>
        <taxon>Streptophyta</taxon>
        <taxon>Embryophyta</taxon>
        <taxon>Tracheophyta</taxon>
        <taxon>Spermatophyta</taxon>
        <taxon>Magnoliopsida</taxon>
        <taxon>eudicotyledons</taxon>
        <taxon>Gunneridae</taxon>
        <taxon>Pentapetalae</taxon>
        <taxon>Caryophyllales</taxon>
        <taxon>Chenopodiaceae</taxon>
        <taxon>Chenopodioideae</taxon>
        <taxon>Atripliceae</taxon>
        <taxon>Chenopodium</taxon>
    </lineage>
</organism>
<dbReference type="EnsemblPlants" id="AUR62013835-RA">
    <property type="protein sequence ID" value="AUR62013835-RA:cds"/>
    <property type="gene ID" value="AUR62013835"/>
</dbReference>
<dbReference type="PANTHER" id="PTHR36316:SF1">
    <property type="entry name" value="OS06G0213900 PROTEIN"/>
    <property type="match status" value="1"/>
</dbReference>
<evidence type="ECO:0000256" key="1">
    <source>
        <dbReference type="SAM" id="MobiDB-lite"/>
    </source>
</evidence>
<protein>
    <submittedName>
        <fullName evidence="2">Uncharacterized protein</fullName>
    </submittedName>
</protein>
<evidence type="ECO:0000313" key="3">
    <source>
        <dbReference type="Proteomes" id="UP000596660"/>
    </source>
</evidence>
<proteinExistence type="predicted"/>
<reference evidence="2" key="1">
    <citation type="journal article" date="2017" name="Nature">
        <title>The genome of Chenopodium quinoa.</title>
        <authorList>
            <person name="Jarvis D.E."/>
            <person name="Ho Y.S."/>
            <person name="Lightfoot D.J."/>
            <person name="Schmoeckel S.M."/>
            <person name="Li B."/>
            <person name="Borm T.J.A."/>
            <person name="Ohyanagi H."/>
            <person name="Mineta K."/>
            <person name="Michell C.T."/>
            <person name="Saber N."/>
            <person name="Kharbatia N.M."/>
            <person name="Rupper R.R."/>
            <person name="Sharp A.R."/>
            <person name="Dally N."/>
            <person name="Boughton B.A."/>
            <person name="Woo Y.H."/>
            <person name="Gao G."/>
            <person name="Schijlen E.G.W.M."/>
            <person name="Guo X."/>
            <person name="Momin A.A."/>
            <person name="Negrao S."/>
            <person name="Al-Babili S."/>
            <person name="Gehring C."/>
            <person name="Roessner U."/>
            <person name="Jung C."/>
            <person name="Murphy K."/>
            <person name="Arold S.T."/>
            <person name="Gojobori T."/>
            <person name="van der Linden C.G."/>
            <person name="van Loo E.N."/>
            <person name="Jellen E.N."/>
            <person name="Maughan P.J."/>
            <person name="Tester M."/>
        </authorList>
    </citation>
    <scope>NUCLEOTIDE SEQUENCE [LARGE SCALE GENOMIC DNA]</scope>
    <source>
        <strain evidence="2">cv. PI 614886</strain>
    </source>
</reference>
<dbReference type="OMA" id="GQKYRLH"/>
<accession>A0A803LIN8</accession>
<name>A0A803LIN8_CHEQI</name>
<dbReference type="Proteomes" id="UP000596660">
    <property type="component" value="Unplaced"/>
</dbReference>
<evidence type="ECO:0000313" key="2">
    <source>
        <dbReference type="EnsemblPlants" id="AUR62013835-RA:cds"/>
    </source>
</evidence>